<evidence type="ECO:0000313" key="1">
    <source>
        <dbReference type="EMBL" id="JAC29857.1"/>
    </source>
</evidence>
<feature type="non-terminal residue" evidence="1">
    <location>
        <position position="1"/>
    </location>
</feature>
<reference evidence="1" key="1">
    <citation type="submission" date="2014-03" db="EMBL/GenBank/DDBJ databases">
        <title>The sialotranscriptome of Amblyomma triste, Amblyomma parvum and Amblyomma cajennense ticks, uncovered by 454-based RNA-seq.</title>
        <authorList>
            <person name="Garcia G.R."/>
            <person name="Gardinassi L.G."/>
            <person name="Ribeiro J.M."/>
            <person name="Anatriello E."/>
            <person name="Ferreira B.R."/>
            <person name="Moreira H.N."/>
            <person name="Mafra C."/>
            <person name="Olegario M.M."/>
            <person name="Szabo P.J."/>
            <person name="Miranda-Santos I.K."/>
            <person name="Maruyama S.R."/>
        </authorList>
    </citation>
    <scope>NUCLEOTIDE SEQUENCE</scope>
    <source>
        <strain evidence="1">Mato Grasso do Sul</strain>
        <tissue evidence="1">Salivary glands</tissue>
    </source>
</reference>
<proteinExistence type="evidence at transcript level"/>
<accession>A0A023G7S5</accession>
<dbReference type="InterPro" id="IPR012340">
    <property type="entry name" value="NA-bd_OB-fold"/>
</dbReference>
<dbReference type="AlphaFoldDB" id="A0A023G7S5"/>
<protein>
    <submittedName>
        <fullName evidence="1">Uncharacterized protein</fullName>
    </submittedName>
</protein>
<dbReference type="EMBL" id="GBBM01005561">
    <property type="protein sequence ID" value="JAC29857.1"/>
    <property type="molecule type" value="mRNA"/>
</dbReference>
<dbReference type="Gene3D" id="2.40.50.140">
    <property type="entry name" value="Nucleic acid-binding proteins"/>
    <property type="match status" value="1"/>
</dbReference>
<organism evidence="1">
    <name type="scientific">Amblyomma triste</name>
    <name type="common">Neotropical tick</name>
    <dbReference type="NCBI Taxonomy" id="251400"/>
    <lineage>
        <taxon>Eukaryota</taxon>
        <taxon>Metazoa</taxon>
        <taxon>Ecdysozoa</taxon>
        <taxon>Arthropoda</taxon>
        <taxon>Chelicerata</taxon>
        <taxon>Arachnida</taxon>
        <taxon>Acari</taxon>
        <taxon>Parasitiformes</taxon>
        <taxon>Ixodida</taxon>
        <taxon>Ixodoidea</taxon>
        <taxon>Ixodidae</taxon>
        <taxon>Amblyomminae</taxon>
        <taxon>Amblyomma</taxon>
    </lineage>
</organism>
<name>A0A023G7S5_AMBTT</name>
<sequence length="222" mass="24854">VKPTQAMTFANMTSGSTETTSCDPATPTDTDCRRCRSLLSFRDLKECGRSCRQNGASSTAYYCGLPVTDVVSMATVRSHRYLAHTDSWLLRLDDDTDDIEAYLESRVAKEGGMTPPEAGNRVRVSGELRWTRAGFRLALKSVACVSDLNEEVRFRRLQVVAYRHCLIDAKERWARCAARTVLAQVLSYANRSYCQVNEQHIRLAVETALVGRRPGPLRRSDA</sequence>